<feature type="compositionally biased region" description="Polar residues" evidence="1">
    <location>
        <begin position="241"/>
        <end position="254"/>
    </location>
</feature>
<evidence type="ECO:0000256" key="3">
    <source>
        <dbReference type="SAM" id="SignalP"/>
    </source>
</evidence>
<evidence type="ECO:0008006" key="6">
    <source>
        <dbReference type="Google" id="ProtNLM"/>
    </source>
</evidence>
<dbReference type="EMBL" id="BAABKZ010000002">
    <property type="protein sequence ID" value="GAA5093458.1"/>
    <property type="molecule type" value="Genomic_DNA"/>
</dbReference>
<keyword evidence="2" id="KW-1133">Transmembrane helix</keyword>
<proteinExistence type="predicted"/>
<protein>
    <recommendedName>
        <fullName evidence="6">LPXTG cell wall anchor domain-containing protein</fullName>
    </recommendedName>
</protein>
<keyword evidence="2" id="KW-0472">Membrane</keyword>
<keyword evidence="5" id="KW-1185">Reference proteome</keyword>
<sequence>MPAVRMKSLKIVAGALVAAALVVAPLVTAGATADGPTAPPTAAVADGVPQLVKWVPKSNGAAYWEDLYSAHMVKCYKVDGPNSSGHGSVSTDGKTVTLNRFDQSWPGDHWELLVIKAGDLWNSVIVHPAAGVAYDSPVNNGGQQAQVSHWIVCKGQTPEDQPRAVTPTLTWTLPSCEGEGELFQTAGVTWLSAPGANGSTIWMATPAPGNVFPQGVPTQWTVPDLSKLTENCGSDEPEQQPRPQTSESSRTTVDCTSATATVRTTTTTAEFVWDETAETWQPGEPSSSEVETDRPLTQAELGTCPLVPGEIQSVCVGDVPYLGYAVSLPEGLVVDSSTPVTITFVNPDGEDYVVANQPLSGKLLWPGASDGNPKMWPGWDLVDGEYVQTDGNFAWTRAGVTVEFEVNPTYATEVEYPQATVLCANPPVGSGDEPAGTPTSTDAEALAVTGGGVSPIIVAAGGTALLAGVAVVAIAAYRRRHARAE</sequence>
<reference evidence="5" key="1">
    <citation type="journal article" date="2019" name="Int. J. Syst. Evol. Microbiol.">
        <title>The Global Catalogue of Microorganisms (GCM) 10K type strain sequencing project: providing services to taxonomists for standard genome sequencing and annotation.</title>
        <authorList>
            <consortium name="The Broad Institute Genomics Platform"/>
            <consortium name="The Broad Institute Genome Sequencing Center for Infectious Disease"/>
            <person name="Wu L."/>
            <person name="Ma J."/>
        </authorList>
    </citation>
    <scope>NUCLEOTIDE SEQUENCE [LARGE SCALE GENOMIC DNA]</scope>
    <source>
        <strain evidence="5">JCM 18959</strain>
    </source>
</reference>
<dbReference type="Proteomes" id="UP001501407">
    <property type="component" value="Unassembled WGS sequence"/>
</dbReference>
<evidence type="ECO:0000256" key="1">
    <source>
        <dbReference type="SAM" id="MobiDB-lite"/>
    </source>
</evidence>
<evidence type="ECO:0000313" key="5">
    <source>
        <dbReference type="Proteomes" id="UP001501407"/>
    </source>
</evidence>
<accession>A0ABP9MAM8</accession>
<organism evidence="4 5">
    <name type="scientific">Microbacterium yannicii</name>
    <dbReference type="NCBI Taxonomy" id="671622"/>
    <lineage>
        <taxon>Bacteria</taxon>
        <taxon>Bacillati</taxon>
        <taxon>Actinomycetota</taxon>
        <taxon>Actinomycetes</taxon>
        <taxon>Micrococcales</taxon>
        <taxon>Microbacteriaceae</taxon>
        <taxon>Microbacterium</taxon>
    </lineage>
</organism>
<feature type="signal peptide" evidence="3">
    <location>
        <begin position="1"/>
        <end position="29"/>
    </location>
</feature>
<feature type="chain" id="PRO_5047123903" description="LPXTG cell wall anchor domain-containing protein" evidence="3">
    <location>
        <begin position="30"/>
        <end position="485"/>
    </location>
</feature>
<feature type="region of interest" description="Disordered" evidence="1">
    <location>
        <begin position="226"/>
        <end position="254"/>
    </location>
</feature>
<evidence type="ECO:0000256" key="2">
    <source>
        <dbReference type="SAM" id="Phobius"/>
    </source>
</evidence>
<evidence type="ECO:0000313" key="4">
    <source>
        <dbReference type="EMBL" id="GAA5093458.1"/>
    </source>
</evidence>
<comment type="caution">
    <text evidence="4">The sequence shown here is derived from an EMBL/GenBank/DDBJ whole genome shotgun (WGS) entry which is preliminary data.</text>
</comment>
<feature type="transmembrane region" description="Helical" evidence="2">
    <location>
        <begin position="456"/>
        <end position="477"/>
    </location>
</feature>
<gene>
    <name evidence="4" type="ORF">GCM10025760_23620</name>
</gene>
<name>A0ABP9MAM8_9MICO</name>
<keyword evidence="3" id="KW-0732">Signal</keyword>
<keyword evidence="2" id="KW-0812">Transmembrane</keyword>